<evidence type="ECO:0000259" key="1">
    <source>
        <dbReference type="Pfam" id="PF13276"/>
    </source>
</evidence>
<organism evidence="3 4">
    <name type="scientific">Cohaesibacter celericrescens</name>
    <dbReference type="NCBI Taxonomy" id="2067669"/>
    <lineage>
        <taxon>Bacteria</taxon>
        <taxon>Pseudomonadati</taxon>
        <taxon>Pseudomonadota</taxon>
        <taxon>Alphaproteobacteria</taxon>
        <taxon>Hyphomicrobiales</taxon>
        <taxon>Cohaesibacteraceae</taxon>
    </lineage>
</organism>
<dbReference type="InterPro" id="IPR025948">
    <property type="entry name" value="HTH-like_dom"/>
</dbReference>
<dbReference type="InterPro" id="IPR001584">
    <property type="entry name" value="Integrase_cat-core"/>
</dbReference>
<dbReference type="Gene3D" id="1.10.10.60">
    <property type="entry name" value="Homeodomain-like"/>
    <property type="match status" value="1"/>
</dbReference>
<evidence type="ECO:0008006" key="5">
    <source>
        <dbReference type="Google" id="ProtNLM"/>
    </source>
</evidence>
<dbReference type="AlphaFoldDB" id="A0A2N5XMS7"/>
<proteinExistence type="predicted"/>
<dbReference type="OrthoDB" id="9803878at2"/>
<evidence type="ECO:0000313" key="3">
    <source>
        <dbReference type="EMBL" id="PLW75718.1"/>
    </source>
</evidence>
<sequence length="159" mass="18314">MREAIVQSSGLTQQQVADDLGIGLSTLCKWITSHKDAELMSGPHDDKDKELAHIRSEHARNCRAYGRKRMTEELQEQGIVNGERRVGRLMQDKGNCYDNAVVETFFKSLKAGLIWRNQYETRERAQNDLFGYINGFYNPRRRHSYLCNISPVKFESMAA</sequence>
<dbReference type="InterPro" id="IPR050900">
    <property type="entry name" value="Transposase_IS3/IS150/IS904"/>
</dbReference>
<dbReference type="Proteomes" id="UP000234881">
    <property type="component" value="Unassembled WGS sequence"/>
</dbReference>
<keyword evidence="4" id="KW-1185">Reference proteome</keyword>
<dbReference type="GO" id="GO:0015074">
    <property type="term" value="P:DNA integration"/>
    <property type="evidence" value="ECO:0007669"/>
    <property type="project" value="InterPro"/>
</dbReference>
<dbReference type="InterPro" id="IPR012337">
    <property type="entry name" value="RNaseH-like_sf"/>
</dbReference>
<gene>
    <name evidence="3" type="ORF">C0081_18950</name>
</gene>
<evidence type="ECO:0000259" key="2">
    <source>
        <dbReference type="Pfam" id="PF13333"/>
    </source>
</evidence>
<protein>
    <recommendedName>
        <fullName evidence="5">Integrase catalytic domain-containing protein</fullName>
    </recommendedName>
</protein>
<accession>A0A2N5XMS7</accession>
<dbReference type="Pfam" id="PF13276">
    <property type="entry name" value="HTH_21"/>
    <property type="match status" value="1"/>
</dbReference>
<dbReference type="SUPFAM" id="SSF53098">
    <property type="entry name" value="Ribonuclease H-like"/>
    <property type="match status" value="1"/>
</dbReference>
<dbReference type="PANTHER" id="PTHR46889">
    <property type="entry name" value="TRANSPOSASE INSF FOR INSERTION SEQUENCE IS3B-RELATED"/>
    <property type="match status" value="1"/>
</dbReference>
<name>A0A2N5XMS7_9HYPH</name>
<dbReference type="PANTHER" id="PTHR46889:SF4">
    <property type="entry name" value="TRANSPOSASE INSO FOR INSERTION SEQUENCE ELEMENT IS911B-RELATED"/>
    <property type="match status" value="1"/>
</dbReference>
<evidence type="ECO:0000313" key="4">
    <source>
        <dbReference type="Proteomes" id="UP000234881"/>
    </source>
</evidence>
<dbReference type="EMBL" id="PKUQ01000047">
    <property type="protein sequence ID" value="PLW75718.1"/>
    <property type="molecule type" value="Genomic_DNA"/>
</dbReference>
<reference evidence="3 4" key="1">
    <citation type="submission" date="2018-01" db="EMBL/GenBank/DDBJ databases">
        <title>The draft genome sequence of Cohaesibacter sp. H1304.</title>
        <authorList>
            <person name="Wang N.-N."/>
            <person name="Du Z.-J."/>
        </authorList>
    </citation>
    <scope>NUCLEOTIDE SEQUENCE [LARGE SCALE GENOMIC DNA]</scope>
    <source>
        <strain evidence="3 4">H1304</strain>
    </source>
</reference>
<feature type="domain" description="Integrase catalytic" evidence="2">
    <location>
        <begin position="103"/>
        <end position="157"/>
    </location>
</feature>
<comment type="caution">
    <text evidence="3">The sequence shown here is derived from an EMBL/GenBank/DDBJ whole genome shotgun (WGS) entry which is preliminary data.</text>
</comment>
<dbReference type="Pfam" id="PF13333">
    <property type="entry name" value="rve_2"/>
    <property type="match status" value="1"/>
</dbReference>
<feature type="domain" description="HTH-like" evidence="1">
    <location>
        <begin position="46"/>
        <end position="94"/>
    </location>
</feature>